<dbReference type="PROSITE" id="PS51770">
    <property type="entry name" value="HOTDOG_ACOT"/>
    <property type="match status" value="2"/>
</dbReference>
<dbReference type="Pfam" id="PF03061">
    <property type="entry name" value="4HBT"/>
    <property type="match status" value="2"/>
</dbReference>
<evidence type="ECO:0000259" key="5">
    <source>
        <dbReference type="PROSITE" id="PS51770"/>
    </source>
</evidence>
<sequence>MTIPEPAAATVPEPAAQPEPEPEQSDRITLRFMANPQDVAASGTTVAAGSVLEWIDKAGYACAVGWSASYCVTAYVGNVHFTRPIEPGRLVEVHARIIHTGRTSMHVLVTVETTDVRERRYTPATHCILVFVAMDDARRPREVPEWRPRSAADEALQRNARERLEPRRRIQAAMRDQLYSDEGTTPSTVFRFLAAPGDVNWGGKAHGGTVMRWIDEAAYACAASWSSEAAVAVYSGGIHFYRPIRIGDIVEVDARLIHTGPRSMHISIRVRSGSPRTPHDLQLTTQCMSIFVSRGADGGAEPVRSLPLASAEDERLDAHARALIAMRADLPTLPVGLAHTP</sequence>
<gene>
    <name evidence="6" type="ORF">SAMN05216282_10412</name>
</gene>
<dbReference type="RefSeq" id="WP_241982779.1">
    <property type="nucleotide sequence ID" value="NZ_FNFU01000004.1"/>
</dbReference>
<evidence type="ECO:0000256" key="1">
    <source>
        <dbReference type="ARBA" id="ARBA00010458"/>
    </source>
</evidence>
<keyword evidence="2 3" id="KW-0378">Hydrolase</keyword>
<evidence type="ECO:0000313" key="6">
    <source>
        <dbReference type="EMBL" id="SDK24110.1"/>
    </source>
</evidence>
<dbReference type="GO" id="GO:0052816">
    <property type="term" value="F:long-chain fatty acyl-CoA hydrolase activity"/>
    <property type="evidence" value="ECO:0007669"/>
    <property type="project" value="TreeGrafter"/>
</dbReference>
<feature type="domain" description="HotDog ACOT-type" evidence="5">
    <location>
        <begin position="24"/>
        <end position="137"/>
    </location>
</feature>
<evidence type="ECO:0000256" key="2">
    <source>
        <dbReference type="ARBA" id="ARBA00022801"/>
    </source>
</evidence>
<evidence type="ECO:0000256" key="3">
    <source>
        <dbReference type="PROSITE-ProRule" id="PRU01106"/>
    </source>
</evidence>
<comment type="similarity">
    <text evidence="1">Belongs to the acyl coenzyme A hydrolase family.</text>
</comment>
<reference evidence="6 7" key="1">
    <citation type="submission" date="2016-10" db="EMBL/GenBank/DDBJ databases">
        <authorList>
            <person name="de Groot N.N."/>
        </authorList>
    </citation>
    <scope>NUCLEOTIDE SEQUENCE [LARGE SCALE GENOMIC DNA]</scope>
    <source>
        <strain evidence="6 7">CGMCC 1.5382</strain>
    </source>
</reference>
<dbReference type="STRING" id="386301.SAMN05216282_10412"/>
<dbReference type="Proteomes" id="UP000198701">
    <property type="component" value="Unassembled WGS sequence"/>
</dbReference>
<dbReference type="InterPro" id="IPR033120">
    <property type="entry name" value="HOTDOG_ACOT"/>
</dbReference>
<dbReference type="EMBL" id="FNFU01000004">
    <property type="protein sequence ID" value="SDK24110.1"/>
    <property type="molecule type" value="Genomic_DNA"/>
</dbReference>
<name>A0A1G9AC40_9MICO</name>
<dbReference type="PANTHER" id="PTHR11049:SF16">
    <property type="entry name" value="PROTEIN VDLD"/>
    <property type="match status" value="1"/>
</dbReference>
<dbReference type="InterPro" id="IPR029069">
    <property type="entry name" value="HotDog_dom_sf"/>
</dbReference>
<accession>A0A1G9AC40</accession>
<organism evidence="6 7">
    <name type="scientific">Cryobacterium psychrotolerans</name>
    <dbReference type="NCBI Taxonomy" id="386301"/>
    <lineage>
        <taxon>Bacteria</taxon>
        <taxon>Bacillati</taxon>
        <taxon>Actinomycetota</taxon>
        <taxon>Actinomycetes</taxon>
        <taxon>Micrococcales</taxon>
        <taxon>Microbacteriaceae</taxon>
        <taxon>Cryobacterium</taxon>
    </lineage>
</organism>
<dbReference type="Gene3D" id="3.10.129.10">
    <property type="entry name" value="Hotdog Thioesterase"/>
    <property type="match status" value="2"/>
</dbReference>
<feature type="region of interest" description="Disordered" evidence="4">
    <location>
        <begin position="1"/>
        <end position="24"/>
    </location>
</feature>
<proteinExistence type="inferred from homology"/>
<feature type="domain" description="HotDog ACOT-type" evidence="5">
    <location>
        <begin position="184"/>
        <end position="297"/>
    </location>
</feature>
<protein>
    <submittedName>
        <fullName evidence="6">4-hydroxybenzoyl-CoA thioesterase</fullName>
    </submittedName>
</protein>
<dbReference type="InterPro" id="IPR006683">
    <property type="entry name" value="Thioestr_dom"/>
</dbReference>
<dbReference type="GO" id="GO:0006637">
    <property type="term" value="P:acyl-CoA metabolic process"/>
    <property type="evidence" value="ECO:0007669"/>
    <property type="project" value="TreeGrafter"/>
</dbReference>
<evidence type="ECO:0000313" key="7">
    <source>
        <dbReference type="Proteomes" id="UP000198701"/>
    </source>
</evidence>
<dbReference type="AlphaFoldDB" id="A0A1G9AC40"/>
<dbReference type="SUPFAM" id="SSF54637">
    <property type="entry name" value="Thioesterase/thiol ester dehydrase-isomerase"/>
    <property type="match status" value="2"/>
</dbReference>
<dbReference type="PANTHER" id="PTHR11049">
    <property type="entry name" value="ACYL COENZYME A THIOESTER HYDROLASE"/>
    <property type="match status" value="1"/>
</dbReference>
<dbReference type="InterPro" id="IPR040170">
    <property type="entry name" value="Cytosol_ACT"/>
</dbReference>
<evidence type="ECO:0000256" key="4">
    <source>
        <dbReference type="SAM" id="MobiDB-lite"/>
    </source>
</evidence>
<keyword evidence="7" id="KW-1185">Reference proteome</keyword>
<dbReference type="GO" id="GO:0005829">
    <property type="term" value="C:cytosol"/>
    <property type="evidence" value="ECO:0007669"/>
    <property type="project" value="TreeGrafter"/>
</dbReference>
<dbReference type="CDD" id="cd03442">
    <property type="entry name" value="BFIT_BACH"/>
    <property type="match status" value="2"/>
</dbReference>
<feature type="compositionally biased region" description="Low complexity" evidence="4">
    <location>
        <begin position="1"/>
        <end position="18"/>
    </location>
</feature>